<dbReference type="EMBL" id="JAUSSU010000003">
    <property type="protein sequence ID" value="MDQ0112553.1"/>
    <property type="molecule type" value="Genomic_DNA"/>
</dbReference>
<dbReference type="Proteomes" id="UP001229346">
    <property type="component" value="Unassembled WGS sequence"/>
</dbReference>
<sequence length="90" mass="10740">MGTKTLPAQRANKEPFVAEQLLPRQDAKNILRWPQKEQEKTATPLKPERWALFLSVYLSGYSSRWQICLFFFPINPNEILMFLFKFHYFS</sequence>
<keyword evidence="2" id="KW-1185">Reference proteome</keyword>
<reference evidence="1 2" key="1">
    <citation type="submission" date="2023-07" db="EMBL/GenBank/DDBJ databases">
        <title>Sorghum-associated microbial communities from plants grown in Nebraska, USA.</title>
        <authorList>
            <person name="Schachtman D."/>
        </authorList>
    </citation>
    <scope>NUCLEOTIDE SEQUENCE [LARGE SCALE GENOMIC DNA]</scope>
    <source>
        <strain evidence="1 2">CC482</strain>
    </source>
</reference>
<name>A0ABT9U0N9_PAEHA</name>
<comment type="caution">
    <text evidence="1">The sequence shown here is derived from an EMBL/GenBank/DDBJ whole genome shotgun (WGS) entry which is preliminary data.</text>
</comment>
<organism evidence="1 2">
    <name type="scientific">Paenibacillus harenae</name>
    <dbReference type="NCBI Taxonomy" id="306543"/>
    <lineage>
        <taxon>Bacteria</taxon>
        <taxon>Bacillati</taxon>
        <taxon>Bacillota</taxon>
        <taxon>Bacilli</taxon>
        <taxon>Bacillales</taxon>
        <taxon>Paenibacillaceae</taxon>
        <taxon>Paenibacillus</taxon>
    </lineage>
</organism>
<proteinExistence type="predicted"/>
<evidence type="ECO:0000313" key="2">
    <source>
        <dbReference type="Proteomes" id="UP001229346"/>
    </source>
</evidence>
<evidence type="ECO:0000313" key="1">
    <source>
        <dbReference type="EMBL" id="MDQ0112553.1"/>
    </source>
</evidence>
<gene>
    <name evidence="1" type="ORF">J2T15_001988</name>
</gene>
<protein>
    <submittedName>
        <fullName evidence="1">Uncharacterized protein</fullName>
    </submittedName>
</protein>
<dbReference type="RefSeq" id="WP_307203422.1">
    <property type="nucleotide sequence ID" value="NZ_JAUSSU010000003.1"/>
</dbReference>
<accession>A0ABT9U0N9</accession>